<evidence type="ECO:0000313" key="3">
    <source>
        <dbReference type="Proteomes" id="UP000298663"/>
    </source>
</evidence>
<organism evidence="2 3">
    <name type="scientific">Steinernema carpocapsae</name>
    <name type="common">Entomopathogenic nematode</name>
    <dbReference type="NCBI Taxonomy" id="34508"/>
    <lineage>
        <taxon>Eukaryota</taxon>
        <taxon>Metazoa</taxon>
        <taxon>Ecdysozoa</taxon>
        <taxon>Nematoda</taxon>
        <taxon>Chromadorea</taxon>
        <taxon>Rhabditida</taxon>
        <taxon>Tylenchina</taxon>
        <taxon>Panagrolaimomorpha</taxon>
        <taxon>Strongyloidoidea</taxon>
        <taxon>Steinernematidae</taxon>
        <taxon>Steinernema</taxon>
    </lineage>
</organism>
<comment type="caution">
    <text evidence="2">The sequence shown here is derived from an EMBL/GenBank/DDBJ whole genome shotgun (WGS) entry which is preliminary data.</text>
</comment>
<keyword evidence="1" id="KW-0732">Signal</keyword>
<reference evidence="2 3" key="2">
    <citation type="journal article" date="2019" name="G3 (Bethesda)">
        <title>Hybrid Assembly of the Genome of the Entomopathogenic Nematode Steinernema carpocapsae Identifies the X-Chromosome.</title>
        <authorList>
            <person name="Serra L."/>
            <person name="Macchietto M."/>
            <person name="Macias-Munoz A."/>
            <person name="McGill C.J."/>
            <person name="Rodriguez I.M."/>
            <person name="Rodriguez B."/>
            <person name="Murad R."/>
            <person name="Mortazavi A."/>
        </authorList>
    </citation>
    <scope>NUCLEOTIDE SEQUENCE [LARGE SCALE GENOMIC DNA]</scope>
    <source>
        <strain evidence="2 3">ALL</strain>
    </source>
</reference>
<feature type="chain" id="PRO_5020363132" description="Secreted protein" evidence="1">
    <location>
        <begin position="20"/>
        <end position="87"/>
    </location>
</feature>
<evidence type="ECO:0000313" key="2">
    <source>
        <dbReference type="EMBL" id="TKR96434.1"/>
    </source>
</evidence>
<gene>
    <name evidence="2" type="ORF">L596_010449</name>
</gene>
<accession>A0A4U5PJQ7</accession>
<keyword evidence="3" id="KW-1185">Reference proteome</keyword>
<evidence type="ECO:0000256" key="1">
    <source>
        <dbReference type="SAM" id="SignalP"/>
    </source>
</evidence>
<feature type="signal peptide" evidence="1">
    <location>
        <begin position="1"/>
        <end position="19"/>
    </location>
</feature>
<evidence type="ECO:0008006" key="4">
    <source>
        <dbReference type="Google" id="ProtNLM"/>
    </source>
</evidence>
<dbReference type="AlphaFoldDB" id="A0A4U5PJQ7"/>
<reference evidence="2 3" key="1">
    <citation type="journal article" date="2015" name="Genome Biol.">
        <title>Comparative genomics of Steinernema reveals deeply conserved gene regulatory networks.</title>
        <authorList>
            <person name="Dillman A.R."/>
            <person name="Macchietto M."/>
            <person name="Porter C.F."/>
            <person name="Rogers A."/>
            <person name="Williams B."/>
            <person name="Antoshechkin I."/>
            <person name="Lee M.M."/>
            <person name="Goodwin Z."/>
            <person name="Lu X."/>
            <person name="Lewis E.E."/>
            <person name="Goodrich-Blair H."/>
            <person name="Stock S.P."/>
            <person name="Adams B.J."/>
            <person name="Sternberg P.W."/>
            <person name="Mortazavi A."/>
        </authorList>
    </citation>
    <scope>NUCLEOTIDE SEQUENCE [LARGE SCALE GENOMIC DNA]</scope>
    <source>
        <strain evidence="2 3">ALL</strain>
    </source>
</reference>
<sequence length="87" mass="9589">MASGTQVICHICLMIAVCAAPVTDPRRGAADKIRALENITKHECRKEYFCTASSPDLTSLYLSLKTVYSKVLSFASAAYWPKFVCIL</sequence>
<protein>
    <recommendedName>
        <fullName evidence="4">Secreted protein</fullName>
    </recommendedName>
</protein>
<name>A0A4U5PJQ7_STECR</name>
<dbReference type="Proteomes" id="UP000298663">
    <property type="component" value="Unassembled WGS sequence"/>
</dbReference>
<dbReference type="EMBL" id="AZBU02000002">
    <property type="protein sequence ID" value="TKR96434.1"/>
    <property type="molecule type" value="Genomic_DNA"/>
</dbReference>
<proteinExistence type="predicted"/>